<evidence type="ECO:0000313" key="1">
    <source>
        <dbReference type="EMBL" id="KAF4648971.1"/>
    </source>
</evidence>
<dbReference type="AlphaFoldDB" id="A0A7J6KQX2"/>
<dbReference type="Proteomes" id="UP000572268">
    <property type="component" value="Unassembled WGS sequence"/>
</dbReference>
<protein>
    <submittedName>
        <fullName evidence="1">Uncharacterized protein</fullName>
    </submittedName>
</protein>
<evidence type="ECO:0000313" key="2">
    <source>
        <dbReference type="Proteomes" id="UP000572268"/>
    </source>
</evidence>
<dbReference type="EMBL" id="JABANN010001714">
    <property type="protein sequence ID" value="KAF4648971.1"/>
    <property type="molecule type" value="Genomic_DNA"/>
</dbReference>
<reference evidence="1 2" key="1">
    <citation type="submission" date="2020-04" db="EMBL/GenBank/DDBJ databases">
        <title>Perkinsus olseni comparative genomics.</title>
        <authorList>
            <person name="Bogema D.R."/>
        </authorList>
    </citation>
    <scope>NUCLEOTIDE SEQUENCE [LARGE SCALE GENOMIC DNA]</scope>
    <source>
        <strain evidence="1">ATCC PRA-31</strain>
    </source>
</reference>
<feature type="non-terminal residue" evidence="1">
    <location>
        <position position="1"/>
    </location>
</feature>
<comment type="caution">
    <text evidence="1">The sequence shown here is derived from an EMBL/GenBank/DDBJ whole genome shotgun (WGS) entry which is preliminary data.</text>
</comment>
<proteinExistence type="predicted"/>
<organism evidence="1 2">
    <name type="scientific">Perkinsus olseni</name>
    <name type="common">Perkinsus atlanticus</name>
    <dbReference type="NCBI Taxonomy" id="32597"/>
    <lineage>
        <taxon>Eukaryota</taxon>
        <taxon>Sar</taxon>
        <taxon>Alveolata</taxon>
        <taxon>Perkinsozoa</taxon>
        <taxon>Perkinsea</taxon>
        <taxon>Perkinsida</taxon>
        <taxon>Perkinsidae</taxon>
        <taxon>Perkinsus</taxon>
    </lineage>
</organism>
<sequence>MAFLRRGDTVKIKGLERKPQFNGIIGEVLDVDEEERSARIVISRSGRRSEMAVRLRNLKLIEERPPPSFASNGIRYDSIYEG</sequence>
<name>A0A7J6KQX2_PEROL</name>
<gene>
    <name evidence="1" type="ORF">FOL46_002288</name>
</gene>
<accession>A0A7J6KQX2</accession>